<sequence>MSSTPKTRIPKAVATYDPQIVDQETRSDIDRSLLHAGHITTIEKRLDHALEAAPENWNELVTKRAQELFRSGQVATLDQCINQVVKDIKADTLAAQQRNAKKNGSTNGVNGVNGFSKDAGRGEGGKSLAVPKSVIDEGLKVTMECLEQVVEEK</sequence>
<evidence type="ECO:0000256" key="1">
    <source>
        <dbReference type="SAM" id="MobiDB-lite"/>
    </source>
</evidence>
<dbReference type="OrthoDB" id="5355007at2759"/>
<proteinExistence type="predicted"/>
<organism evidence="2 3">
    <name type="scientific">Calycina marina</name>
    <dbReference type="NCBI Taxonomy" id="1763456"/>
    <lineage>
        <taxon>Eukaryota</taxon>
        <taxon>Fungi</taxon>
        <taxon>Dikarya</taxon>
        <taxon>Ascomycota</taxon>
        <taxon>Pezizomycotina</taxon>
        <taxon>Leotiomycetes</taxon>
        <taxon>Helotiales</taxon>
        <taxon>Pezizellaceae</taxon>
        <taxon>Calycina</taxon>
    </lineage>
</organism>
<dbReference type="AlphaFoldDB" id="A0A9P7YX66"/>
<reference evidence="2" key="1">
    <citation type="journal article" date="2021" name="IMA Fungus">
        <title>Genomic characterization of three marine fungi, including Emericellopsis atlantica sp. nov. with signatures of a generalist lifestyle and marine biomass degradation.</title>
        <authorList>
            <person name="Hagestad O.C."/>
            <person name="Hou L."/>
            <person name="Andersen J.H."/>
            <person name="Hansen E.H."/>
            <person name="Altermark B."/>
            <person name="Li C."/>
            <person name="Kuhnert E."/>
            <person name="Cox R.J."/>
            <person name="Crous P.W."/>
            <person name="Spatafora J.W."/>
            <person name="Lail K."/>
            <person name="Amirebrahimi M."/>
            <person name="Lipzen A."/>
            <person name="Pangilinan J."/>
            <person name="Andreopoulos W."/>
            <person name="Hayes R.D."/>
            <person name="Ng V."/>
            <person name="Grigoriev I.V."/>
            <person name="Jackson S.A."/>
            <person name="Sutton T.D.S."/>
            <person name="Dobson A.D.W."/>
            <person name="Rama T."/>
        </authorList>
    </citation>
    <scope>NUCLEOTIDE SEQUENCE</scope>
    <source>
        <strain evidence="2">TRa3180A</strain>
    </source>
</reference>
<feature type="compositionally biased region" description="Low complexity" evidence="1">
    <location>
        <begin position="103"/>
        <end position="114"/>
    </location>
</feature>
<dbReference type="Proteomes" id="UP000887226">
    <property type="component" value="Unassembled WGS sequence"/>
</dbReference>
<dbReference type="EMBL" id="MU254353">
    <property type="protein sequence ID" value="KAG9240753.1"/>
    <property type="molecule type" value="Genomic_DNA"/>
</dbReference>
<name>A0A9P7YX66_9HELO</name>
<evidence type="ECO:0000313" key="3">
    <source>
        <dbReference type="Proteomes" id="UP000887226"/>
    </source>
</evidence>
<protein>
    <submittedName>
        <fullName evidence="2">Uncharacterized protein</fullName>
    </submittedName>
</protein>
<evidence type="ECO:0000313" key="2">
    <source>
        <dbReference type="EMBL" id="KAG9240753.1"/>
    </source>
</evidence>
<gene>
    <name evidence="2" type="ORF">BJ878DRAFT_545921</name>
</gene>
<keyword evidence="3" id="KW-1185">Reference proteome</keyword>
<comment type="caution">
    <text evidence="2">The sequence shown here is derived from an EMBL/GenBank/DDBJ whole genome shotgun (WGS) entry which is preliminary data.</text>
</comment>
<accession>A0A9P7YX66</accession>
<feature type="region of interest" description="Disordered" evidence="1">
    <location>
        <begin position="98"/>
        <end position="128"/>
    </location>
</feature>